<dbReference type="Proteomes" id="UP001202281">
    <property type="component" value="Unassembled WGS sequence"/>
</dbReference>
<reference evidence="1 2" key="1">
    <citation type="submission" date="2022-04" db="EMBL/GenBank/DDBJ databases">
        <title>Identification of a novel bacterium isolated from mangrove sediments.</title>
        <authorList>
            <person name="Pan X."/>
        </authorList>
    </citation>
    <scope>NUCLEOTIDE SEQUENCE [LARGE SCALE GENOMIC DNA]</scope>
    <source>
        <strain evidence="1 2">B2638</strain>
    </source>
</reference>
<comment type="caution">
    <text evidence="1">The sequence shown here is derived from an EMBL/GenBank/DDBJ whole genome shotgun (WGS) entry which is preliminary data.</text>
</comment>
<evidence type="ECO:0000313" key="1">
    <source>
        <dbReference type="EMBL" id="MCJ2186447.1"/>
    </source>
</evidence>
<sequence length="107" mass="11658">MSAPLAYAALGQTVQVDGPQVTPLKVLEDSRCPANARCVWAGQVRLRIRVRTGSGHRDMEIISGKPVHIADGTLELAQVRPDKLTNRNDGAIKPGDYRFGFRFMGGL</sequence>
<keyword evidence="2" id="KW-1185">Reference proteome</keyword>
<accession>A0ABT0BN26</accession>
<evidence type="ECO:0000313" key="2">
    <source>
        <dbReference type="Proteomes" id="UP001202281"/>
    </source>
</evidence>
<organism evidence="1 2">
    <name type="scientific">Novosphingobium beihaiensis</name>
    <dbReference type="NCBI Taxonomy" id="2930389"/>
    <lineage>
        <taxon>Bacteria</taxon>
        <taxon>Pseudomonadati</taxon>
        <taxon>Pseudomonadota</taxon>
        <taxon>Alphaproteobacteria</taxon>
        <taxon>Sphingomonadales</taxon>
        <taxon>Sphingomonadaceae</taxon>
        <taxon>Novosphingobium</taxon>
    </lineage>
</organism>
<gene>
    <name evidence="1" type="ORF">MTR66_06405</name>
</gene>
<dbReference type="RefSeq" id="WP_243918845.1">
    <property type="nucleotide sequence ID" value="NZ_JALHLG010000005.1"/>
</dbReference>
<name>A0ABT0BN26_9SPHN</name>
<protein>
    <submittedName>
        <fullName evidence="1">Uncharacterized protein</fullName>
    </submittedName>
</protein>
<dbReference type="EMBL" id="JALHLG010000005">
    <property type="protein sequence ID" value="MCJ2186447.1"/>
    <property type="molecule type" value="Genomic_DNA"/>
</dbReference>
<proteinExistence type="predicted"/>